<evidence type="ECO:0000313" key="4">
    <source>
        <dbReference type="EMBL" id="QJH98472.1"/>
    </source>
</evidence>
<dbReference type="AlphaFoldDB" id="A0A6H1ZG42"/>
<dbReference type="EMBL" id="MT141564">
    <property type="protein sequence ID" value="QJA66979.1"/>
    <property type="molecule type" value="Genomic_DNA"/>
</dbReference>
<proteinExistence type="predicted"/>
<gene>
    <name evidence="3" type="ORF">MM415A00187_0027</name>
    <name evidence="2" type="ORF">MM415B00313_0027</name>
    <name evidence="1" type="ORF">TM448A00409_0027</name>
    <name evidence="4" type="ORF">TM448B01327_0012</name>
</gene>
<accession>A0A6H1ZG42</accession>
<evidence type="ECO:0000313" key="1">
    <source>
        <dbReference type="EMBL" id="QJA46391.1"/>
    </source>
</evidence>
<evidence type="ECO:0000313" key="2">
    <source>
        <dbReference type="EMBL" id="QJA66979.1"/>
    </source>
</evidence>
<evidence type="ECO:0000313" key="3">
    <source>
        <dbReference type="EMBL" id="QJA84492.1"/>
    </source>
</evidence>
<dbReference type="EMBL" id="MT142530">
    <property type="protein sequence ID" value="QJA84492.1"/>
    <property type="molecule type" value="Genomic_DNA"/>
</dbReference>
<sequence length="102" mass="12115">MSNLYVIFRDGKVFETVPILPAGETNYTCWCEDISGRAPACGEQYVEFRTVTEQRQCEYRMNCDQNFFRFYGEMLDGDYDETEMKNKLRVEKQKVKNKIPKE</sequence>
<reference evidence="1" key="1">
    <citation type="submission" date="2020-03" db="EMBL/GenBank/DDBJ databases">
        <title>The deep terrestrial virosphere.</title>
        <authorList>
            <person name="Holmfeldt K."/>
            <person name="Nilsson E."/>
            <person name="Simone D."/>
            <person name="Lopez-Fernandez M."/>
            <person name="Wu X."/>
            <person name="de Brujin I."/>
            <person name="Lundin D."/>
            <person name="Andersson A."/>
            <person name="Bertilsson S."/>
            <person name="Dopson M."/>
        </authorList>
    </citation>
    <scope>NUCLEOTIDE SEQUENCE</scope>
    <source>
        <strain evidence="3">MM415A00187</strain>
        <strain evidence="2">MM415B00313</strain>
        <strain evidence="1">TM448A00409</strain>
        <strain evidence="4">TM448B01327</strain>
    </source>
</reference>
<name>A0A6H1ZG42_9ZZZZ</name>
<organism evidence="1">
    <name type="scientific">viral metagenome</name>
    <dbReference type="NCBI Taxonomy" id="1070528"/>
    <lineage>
        <taxon>unclassified sequences</taxon>
        <taxon>metagenomes</taxon>
        <taxon>organismal metagenomes</taxon>
    </lineage>
</organism>
<protein>
    <submittedName>
        <fullName evidence="1">Uncharacterized protein</fullName>
    </submittedName>
</protein>
<dbReference type="EMBL" id="MT144009">
    <property type="protein sequence ID" value="QJA46391.1"/>
    <property type="molecule type" value="Genomic_DNA"/>
</dbReference>
<dbReference type="EMBL" id="MT144735">
    <property type="protein sequence ID" value="QJH98472.1"/>
    <property type="molecule type" value="Genomic_DNA"/>
</dbReference>